<proteinExistence type="predicted"/>
<dbReference type="Proteomes" id="UP001595444">
    <property type="component" value="Unassembled WGS sequence"/>
</dbReference>
<dbReference type="SUPFAM" id="SSF51556">
    <property type="entry name" value="Metallo-dependent hydrolases"/>
    <property type="match status" value="1"/>
</dbReference>
<dbReference type="Gene3D" id="3.10.310.70">
    <property type="match status" value="1"/>
</dbReference>
<dbReference type="InterPro" id="IPR011059">
    <property type="entry name" value="Metal-dep_hydrolase_composite"/>
</dbReference>
<comment type="caution">
    <text evidence="2">The sequence shown here is derived from an EMBL/GenBank/DDBJ whole genome shotgun (WGS) entry which is preliminary data.</text>
</comment>
<dbReference type="EMBL" id="JBHRSL010000027">
    <property type="protein sequence ID" value="MFC3053563.1"/>
    <property type="molecule type" value="Genomic_DNA"/>
</dbReference>
<protein>
    <submittedName>
        <fullName evidence="2">Amidohydrolase</fullName>
        <ecNumber evidence="2">3.5.-.-</ecNumber>
    </submittedName>
</protein>
<dbReference type="InterPro" id="IPR032466">
    <property type="entry name" value="Metal_Hydrolase"/>
</dbReference>
<dbReference type="InterPro" id="IPR013108">
    <property type="entry name" value="Amidohydro_3"/>
</dbReference>
<dbReference type="EC" id="3.5.-.-" evidence="2"/>
<evidence type="ECO:0000313" key="3">
    <source>
        <dbReference type="Proteomes" id="UP001595444"/>
    </source>
</evidence>
<dbReference type="Gene3D" id="3.20.20.140">
    <property type="entry name" value="Metal-dependent hydrolases"/>
    <property type="match status" value="2"/>
</dbReference>
<sequence>MARLSKYLTTSIAAICLASCSPETPTETADIILSNGVIYTADKTHSTAEAIAIKGNHIMAVGTTADIEKLAGPNTTTENLHGKMVMPGLHDMHIHALGIVSPDMCDLDAQPYSLDDLVPFIQDCIVKYNIPEGEAVGVLQWNPFEGNKPTEKYPTLRAALDAASSKHKVFLYGNDGHHGAANSMALSAITPPLNAQTLANEYKEYADLVPVDAAGEPSGGLNEGAKSLVGAGFGLEDSIGEYSEHMPKVAHMLASRGLTSIQEAKADKGVLAAYKWLDDNTNMTFRVRTALFYSLQNGHTAEDLANVPKMIDYIKDLRASTEGSHYIRANATKLFADGVMEGNPHAHPPSMPVAAMLEPYNQPIFSENEETGALDIIGYVNTDSDTCRKVQDTPAAYSDSKIQKTFEEANGYLPKQCLVWSGTLEHSEELIKTYIKSATDAGFHVHVHAIAEKAIHVATEAFEEAKASADKQGLTQSLAHVQIAADEDLKRLGKLGVYAAYTYHWIKPTPQYEMTVIPFTDKVDGIDDLYNPIHSYMQRAYAVKTAMNYGVIPVFGSDAPVESRDPRPFKSMQQALTREGDDGVVLNPAEKLNIHEAIASYTINSAGLMARADELGSLEAGKLADLIVIDRNIVDLAESGKETEIGGTKVLKTIMDGRVVFEAE</sequence>
<dbReference type="PANTHER" id="PTHR22642">
    <property type="entry name" value="IMIDAZOLONEPROPIONASE"/>
    <property type="match status" value="1"/>
</dbReference>
<dbReference type="Gene3D" id="2.30.40.10">
    <property type="entry name" value="Urease, subunit C, domain 1"/>
    <property type="match status" value="2"/>
</dbReference>
<keyword evidence="2" id="KW-0378">Hydrolase</keyword>
<dbReference type="RefSeq" id="WP_194215484.1">
    <property type="nucleotide sequence ID" value="NZ_CP061205.1"/>
</dbReference>
<evidence type="ECO:0000313" key="2">
    <source>
        <dbReference type="EMBL" id="MFC3053563.1"/>
    </source>
</evidence>
<organism evidence="2 3">
    <name type="scientific">Kordiimonas pumila</name>
    <dbReference type="NCBI Taxonomy" id="2161677"/>
    <lineage>
        <taxon>Bacteria</taxon>
        <taxon>Pseudomonadati</taxon>
        <taxon>Pseudomonadota</taxon>
        <taxon>Alphaproteobacteria</taxon>
        <taxon>Kordiimonadales</taxon>
        <taxon>Kordiimonadaceae</taxon>
        <taxon>Kordiimonas</taxon>
    </lineage>
</organism>
<feature type="domain" description="Amidohydrolase 3" evidence="1">
    <location>
        <begin position="77"/>
        <end position="661"/>
    </location>
</feature>
<dbReference type="SUPFAM" id="SSF51338">
    <property type="entry name" value="Composite domain of metallo-dependent hydrolases"/>
    <property type="match status" value="1"/>
</dbReference>
<evidence type="ECO:0000259" key="1">
    <source>
        <dbReference type="Pfam" id="PF07969"/>
    </source>
</evidence>
<dbReference type="GO" id="GO:0016787">
    <property type="term" value="F:hydrolase activity"/>
    <property type="evidence" value="ECO:0007669"/>
    <property type="project" value="UniProtKB-KW"/>
</dbReference>
<dbReference type="PANTHER" id="PTHR22642:SF2">
    <property type="entry name" value="PROTEIN LONG AFTER FAR-RED 3"/>
    <property type="match status" value="1"/>
</dbReference>
<dbReference type="Pfam" id="PF07969">
    <property type="entry name" value="Amidohydro_3"/>
    <property type="match status" value="1"/>
</dbReference>
<gene>
    <name evidence="2" type="ORF">ACFOKA_16810</name>
</gene>
<reference evidence="3" key="1">
    <citation type="journal article" date="2019" name="Int. J. Syst. Evol. Microbiol.">
        <title>The Global Catalogue of Microorganisms (GCM) 10K type strain sequencing project: providing services to taxonomists for standard genome sequencing and annotation.</title>
        <authorList>
            <consortium name="The Broad Institute Genomics Platform"/>
            <consortium name="The Broad Institute Genome Sequencing Center for Infectious Disease"/>
            <person name="Wu L."/>
            <person name="Ma J."/>
        </authorList>
    </citation>
    <scope>NUCLEOTIDE SEQUENCE [LARGE SCALE GENOMIC DNA]</scope>
    <source>
        <strain evidence="3">KCTC 62164</strain>
    </source>
</reference>
<accession>A0ABV7D996</accession>
<keyword evidence="3" id="KW-1185">Reference proteome</keyword>
<name>A0ABV7D996_9PROT</name>